<evidence type="ECO:0000256" key="9">
    <source>
        <dbReference type="ARBA" id="ARBA00023002"/>
    </source>
</evidence>
<evidence type="ECO:0000256" key="12">
    <source>
        <dbReference type="ARBA" id="ARBA00023136"/>
    </source>
</evidence>
<protein>
    <submittedName>
        <fullName evidence="15">Respiratory nitrate reductase subunit gamma</fullName>
        <ecNumber evidence="15">1.7.99.4</ecNumber>
    </submittedName>
</protein>
<dbReference type="GO" id="GO:0016491">
    <property type="term" value="F:oxidoreductase activity"/>
    <property type="evidence" value="ECO:0007669"/>
    <property type="project" value="UniProtKB-KW"/>
</dbReference>
<evidence type="ECO:0000256" key="10">
    <source>
        <dbReference type="ARBA" id="ARBA00023004"/>
    </source>
</evidence>
<dbReference type="Pfam" id="PF02665">
    <property type="entry name" value="Nitrate_red_gam"/>
    <property type="match status" value="1"/>
</dbReference>
<keyword evidence="10" id="KW-0408">Iron</keyword>
<sequence>MEFFIFQVLPYVALTVMFLGSIIRYERDPFTWKSKSSQLLARRQLVIGSVLFHVGIIIIFFGHLVGMLTPIQVFDFLHIGHGFKQVMAIVIGGIAGLMAIAGGLILLHRRLFNPRVRAISSFADIAILVLLNVQLLLGLATIIVSMQHLDGEEMVKFMQWANAIMLFRPDAWLSVQDVHWLFKLHILLGLTIFMLVPFTRLVHMASAPIRYLWRPGYQIVRSKRHDPEDSPAPQHPAE</sequence>
<keyword evidence="9 15" id="KW-0560">Oxidoreductase</keyword>
<dbReference type="InterPro" id="IPR051936">
    <property type="entry name" value="Heme-iron_electron_transfer"/>
</dbReference>
<evidence type="ECO:0000256" key="13">
    <source>
        <dbReference type="SAM" id="Phobius"/>
    </source>
</evidence>
<dbReference type="SUPFAM" id="SSF103501">
    <property type="entry name" value="Respiratory nitrate reductase 1 gamma chain"/>
    <property type="match status" value="1"/>
</dbReference>
<evidence type="ECO:0000256" key="5">
    <source>
        <dbReference type="ARBA" id="ARBA00022692"/>
    </source>
</evidence>
<name>A0ABY7SLH5_9RHOB</name>
<feature type="transmembrane region" description="Helical" evidence="13">
    <location>
        <begin position="86"/>
        <end position="107"/>
    </location>
</feature>
<evidence type="ECO:0000256" key="2">
    <source>
        <dbReference type="ARBA" id="ARBA00022448"/>
    </source>
</evidence>
<reference evidence="15 16" key="1">
    <citation type="submission" date="2021-01" db="EMBL/GenBank/DDBJ databases">
        <title>Biogeographic distribution of Paracoccus.</title>
        <authorList>
            <person name="Hollensteiner J."/>
            <person name="Leineberger J."/>
            <person name="Brinkhoff T."/>
            <person name="Daniel R."/>
        </authorList>
    </citation>
    <scope>NUCLEOTIDE SEQUENCE [LARGE SCALE GENOMIC DNA]</scope>
    <source>
        <strain evidence="15 16">KCTC 22803</strain>
    </source>
</reference>
<feature type="domain" description="NarG-like" evidence="14">
    <location>
        <begin position="4"/>
        <end position="223"/>
    </location>
</feature>
<gene>
    <name evidence="15" type="primary">narI</name>
    <name evidence="15" type="ORF">JHX87_00455</name>
</gene>
<feature type="transmembrane region" description="Helical" evidence="13">
    <location>
        <begin position="180"/>
        <end position="202"/>
    </location>
</feature>
<keyword evidence="6" id="KW-0479">Metal-binding</keyword>
<evidence type="ECO:0000256" key="11">
    <source>
        <dbReference type="ARBA" id="ARBA00023063"/>
    </source>
</evidence>
<organism evidence="15 16">
    <name type="scientific">Paracoccus fistulariae</name>
    <dbReference type="NCBI Taxonomy" id="658446"/>
    <lineage>
        <taxon>Bacteria</taxon>
        <taxon>Pseudomonadati</taxon>
        <taxon>Pseudomonadota</taxon>
        <taxon>Alphaproteobacteria</taxon>
        <taxon>Rhodobacterales</taxon>
        <taxon>Paracoccaceae</taxon>
        <taxon>Paracoccus</taxon>
    </lineage>
</organism>
<dbReference type="InterPro" id="IPR003816">
    <property type="entry name" value="Nitrate_red_gam"/>
</dbReference>
<keyword evidence="7" id="KW-0249">Electron transport</keyword>
<evidence type="ECO:0000256" key="8">
    <source>
        <dbReference type="ARBA" id="ARBA00022989"/>
    </source>
</evidence>
<dbReference type="NCBIfam" id="TIGR00351">
    <property type="entry name" value="narI"/>
    <property type="match status" value="1"/>
</dbReference>
<evidence type="ECO:0000313" key="15">
    <source>
        <dbReference type="EMBL" id="WCR07362.1"/>
    </source>
</evidence>
<keyword evidence="4" id="KW-0349">Heme</keyword>
<evidence type="ECO:0000256" key="7">
    <source>
        <dbReference type="ARBA" id="ARBA00022982"/>
    </source>
</evidence>
<feature type="transmembrane region" description="Helical" evidence="13">
    <location>
        <begin position="119"/>
        <end position="144"/>
    </location>
</feature>
<dbReference type="PANTHER" id="PTHR30598">
    <property type="entry name" value="NITRATE REDUCTASE PRIVATE CHAPERONE, REDOX ENZYME MATURATION PROTEIN REMP FAMILY"/>
    <property type="match status" value="1"/>
</dbReference>
<evidence type="ECO:0000256" key="1">
    <source>
        <dbReference type="ARBA" id="ARBA00004651"/>
    </source>
</evidence>
<feature type="transmembrane region" description="Helical" evidence="13">
    <location>
        <begin position="45"/>
        <end position="66"/>
    </location>
</feature>
<evidence type="ECO:0000256" key="3">
    <source>
        <dbReference type="ARBA" id="ARBA00022475"/>
    </source>
</evidence>
<comment type="subcellular location">
    <subcellularLocation>
        <location evidence="1">Cell membrane</location>
        <topology evidence="1">Multi-pass membrane protein</topology>
    </subcellularLocation>
</comment>
<feature type="transmembrane region" description="Helical" evidence="13">
    <location>
        <begin position="6"/>
        <end position="25"/>
    </location>
</feature>
<keyword evidence="2" id="KW-0813">Transport</keyword>
<keyword evidence="12 13" id="KW-0472">Membrane</keyword>
<dbReference type="EMBL" id="CP067136">
    <property type="protein sequence ID" value="WCR07362.1"/>
    <property type="molecule type" value="Genomic_DNA"/>
</dbReference>
<dbReference type="Gene3D" id="1.20.950.20">
    <property type="entry name" value="Transmembrane di-heme cytochromes, Chain C"/>
    <property type="match status" value="1"/>
</dbReference>
<evidence type="ECO:0000259" key="14">
    <source>
        <dbReference type="Pfam" id="PF02665"/>
    </source>
</evidence>
<keyword evidence="8 13" id="KW-1133">Transmembrane helix</keyword>
<dbReference type="EC" id="1.7.99.4" evidence="15"/>
<evidence type="ECO:0000256" key="4">
    <source>
        <dbReference type="ARBA" id="ARBA00022617"/>
    </source>
</evidence>
<dbReference type="InterPro" id="IPR036197">
    <property type="entry name" value="NarG-like_sf"/>
</dbReference>
<keyword evidence="11" id="KW-0534">Nitrate assimilation</keyword>
<proteinExistence type="predicted"/>
<dbReference type="Proteomes" id="UP001219349">
    <property type="component" value="Chromosome"/>
</dbReference>
<keyword evidence="3" id="KW-1003">Cell membrane</keyword>
<keyword evidence="16" id="KW-1185">Reference proteome</keyword>
<accession>A0ABY7SLH5</accession>
<dbReference type="RefSeq" id="WP_271884348.1">
    <property type="nucleotide sequence ID" value="NZ_CP067136.1"/>
</dbReference>
<evidence type="ECO:0000256" key="6">
    <source>
        <dbReference type="ARBA" id="ARBA00022723"/>
    </source>
</evidence>
<keyword evidence="5 13" id="KW-0812">Transmembrane</keyword>
<evidence type="ECO:0000313" key="16">
    <source>
        <dbReference type="Proteomes" id="UP001219349"/>
    </source>
</evidence>
<dbReference type="PANTHER" id="PTHR30598:SF3">
    <property type="entry name" value="RESPIRATORY NITRATE REDUCTASE 1 GAMMA CHAIN"/>
    <property type="match status" value="1"/>
</dbReference>
<dbReference type="InterPro" id="IPR023234">
    <property type="entry name" value="NarG-like_domain"/>
</dbReference>